<sequence length="112" mass="12364">MQLTPLHITRKILAFFLTALLVFVQLVKLVHHHPDQSRHYASLQHQGLHDPQLLSSHACDICDFQLATAAAVPDFISTPDILSSPYKTQSAFITTWCSGIQQAHANKGPPAV</sequence>
<accession>A0ABR7TNF3</accession>
<gene>
    <name evidence="2" type="ORF">ICL07_16640</name>
</gene>
<evidence type="ECO:0000256" key="1">
    <source>
        <dbReference type="SAM" id="Phobius"/>
    </source>
</evidence>
<dbReference type="Proteomes" id="UP000659124">
    <property type="component" value="Unassembled WGS sequence"/>
</dbReference>
<protein>
    <recommendedName>
        <fullName evidence="4">DUF2607 family protein</fullName>
    </recommendedName>
</protein>
<comment type="caution">
    <text evidence="2">The sequence shown here is derived from an EMBL/GenBank/DDBJ whole genome shotgun (WGS) entry which is preliminary data.</text>
</comment>
<evidence type="ECO:0000313" key="3">
    <source>
        <dbReference type="Proteomes" id="UP000659124"/>
    </source>
</evidence>
<reference evidence="2 3" key="1">
    <citation type="submission" date="2020-09" db="EMBL/GenBank/DDBJ databases">
        <title>Genome sequences of type strains of Chitinophaga qingshengii and Chitinophaga varians.</title>
        <authorList>
            <person name="Kittiwongwattana C."/>
        </authorList>
    </citation>
    <scope>NUCLEOTIDE SEQUENCE [LARGE SCALE GENOMIC DNA]</scope>
    <source>
        <strain evidence="2 3">JCM 30026</strain>
    </source>
</reference>
<name>A0ABR7TNF3_9BACT</name>
<dbReference type="RefSeq" id="WP_188089152.1">
    <property type="nucleotide sequence ID" value="NZ_JACVFC010000002.1"/>
</dbReference>
<evidence type="ECO:0000313" key="2">
    <source>
        <dbReference type="EMBL" id="MBC9932014.1"/>
    </source>
</evidence>
<keyword evidence="1" id="KW-1133">Transmembrane helix</keyword>
<proteinExistence type="predicted"/>
<keyword evidence="1" id="KW-0812">Transmembrane</keyword>
<keyword evidence="3" id="KW-1185">Reference proteome</keyword>
<feature type="transmembrane region" description="Helical" evidence="1">
    <location>
        <begin position="12"/>
        <end position="30"/>
    </location>
</feature>
<dbReference type="EMBL" id="JACVFC010000002">
    <property type="protein sequence ID" value="MBC9932014.1"/>
    <property type="molecule type" value="Genomic_DNA"/>
</dbReference>
<evidence type="ECO:0008006" key="4">
    <source>
        <dbReference type="Google" id="ProtNLM"/>
    </source>
</evidence>
<keyword evidence="1" id="KW-0472">Membrane</keyword>
<organism evidence="2 3">
    <name type="scientific">Chitinophaga qingshengii</name>
    <dbReference type="NCBI Taxonomy" id="1569794"/>
    <lineage>
        <taxon>Bacteria</taxon>
        <taxon>Pseudomonadati</taxon>
        <taxon>Bacteroidota</taxon>
        <taxon>Chitinophagia</taxon>
        <taxon>Chitinophagales</taxon>
        <taxon>Chitinophagaceae</taxon>
        <taxon>Chitinophaga</taxon>
    </lineage>
</organism>